<feature type="transmembrane region" description="Helical" evidence="1">
    <location>
        <begin position="7"/>
        <end position="23"/>
    </location>
</feature>
<keyword evidence="1" id="KW-0472">Membrane</keyword>
<dbReference type="Proteomes" id="UP000199410">
    <property type="component" value="Unassembled WGS sequence"/>
</dbReference>
<reference evidence="2 3" key="1">
    <citation type="submission" date="2016-10" db="EMBL/GenBank/DDBJ databases">
        <authorList>
            <person name="Varghese N."/>
            <person name="Submissions S."/>
        </authorList>
    </citation>
    <scope>NUCLEOTIDE SEQUENCE [LARGE SCALE GENOMIC DNA]</scope>
    <source>
        <strain evidence="2 3">TC-13</strain>
    </source>
</reference>
<evidence type="ECO:0000256" key="1">
    <source>
        <dbReference type="SAM" id="Phobius"/>
    </source>
</evidence>
<feature type="transmembrane region" description="Helical" evidence="1">
    <location>
        <begin position="35"/>
        <end position="54"/>
    </location>
</feature>
<comment type="caution">
    <text evidence="2">The sequence shown here is derived from an EMBL/GenBank/DDBJ whole genome shotgun (WGS) entry which is preliminary data.</text>
</comment>
<dbReference type="AlphaFoldDB" id="A0A1H9SF10"/>
<keyword evidence="1" id="KW-1133">Transmembrane helix</keyword>
<proteinExistence type="predicted"/>
<keyword evidence="1" id="KW-0812">Transmembrane</keyword>
<accession>A0A1H9SF10</accession>
<sequence>MKLIAGTISLCFAFCLFIFLSLLKNFSSGAYTVDYQAFPVILTLLSIICFGLEIKGKSANKKEQ</sequence>
<dbReference type="EMBL" id="FOEL01000028">
    <property type="protein sequence ID" value="SER83561.1"/>
    <property type="molecule type" value="Genomic_DNA"/>
</dbReference>
<name>A0A1H9SF10_9BACI</name>
<organism evidence="2 3">
    <name type="scientific">Lysinibacillus fusiformis</name>
    <dbReference type="NCBI Taxonomy" id="28031"/>
    <lineage>
        <taxon>Bacteria</taxon>
        <taxon>Bacillati</taxon>
        <taxon>Bacillota</taxon>
        <taxon>Bacilli</taxon>
        <taxon>Bacillales</taxon>
        <taxon>Bacillaceae</taxon>
        <taxon>Lysinibacillus</taxon>
    </lineage>
</organism>
<dbReference type="RefSeq" id="WP_089987340.1">
    <property type="nucleotide sequence ID" value="NZ_FMVP01000028.1"/>
</dbReference>
<evidence type="ECO:0000313" key="3">
    <source>
        <dbReference type="Proteomes" id="UP000199410"/>
    </source>
</evidence>
<protein>
    <submittedName>
        <fullName evidence="2">Uncharacterized protein</fullName>
    </submittedName>
</protein>
<evidence type="ECO:0000313" key="2">
    <source>
        <dbReference type="EMBL" id="SER83561.1"/>
    </source>
</evidence>
<gene>
    <name evidence="2" type="ORF">SAMN02787113_04704</name>
</gene>